<feature type="domain" description="MmgE/PrpD N-terminal" evidence="2">
    <location>
        <begin position="6"/>
        <end position="239"/>
    </location>
</feature>
<protein>
    <submittedName>
        <fullName evidence="4">MmgE/PrpD family protein</fullName>
    </submittedName>
</protein>
<organism evidence="4 5">
    <name type="scientific">Rubrivivax albus</name>
    <dbReference type="NCBI Taxonomy" id="2499835"/>
    <lineage>
        <taxon>Bacteria</taxon>
        <taxon>Pseudomonadati</taxon>
        <taxon>Pseudomonadota</taxon>
        <taxon>Betaproteobacteria</taxon>
        <taxon>Burkholderiales</taxon>
        <taxon>Sphaerotilaceae</taxon>
        <taxon>Rubrivivax</taxon>
    </lineage>
</organism>
<dbReference type="Pfam" id="PF19305">
    <property type="entry name" value="MmgE_PrpD_C"/>
    <property type="match status" value="1"/>
</dbReference>
<keyword evidence="5" id="KW-1185">Reference proteome</keyword>
<dbReference type="InterPro" id="IPR036148">
    <property type="entry name" value="MmgE/PrpD_sf"/>
</dbReference>
<dbReference type="PANTHER" id="PTHR16943">
    <property type="entry name" value="2-METHYLCITRATE DEHYDRATASE-RELATED"/>
    <property type="match status" value="1"/>
</dbReference>
<evidence type="ECO:0000313" key="4">
    <source>
        <dbReference type="EMBL" id="RVT54089.1"/>
    </source>
</evidence>
<dbReference type="RefSeq" id="WP_128195925.1">
    <property type="nucleotide sequence ID" value="NZ_SACT01000001.1"/>
</dbReference>
<comment type="caution">
    <text evidence="4">The sequence shown here is derived from an EMBL/GenBank/DDBJ whole genome shotgun (WGS) entry which is preliminary data.</text>
</comment>
<dbReference type="InterPro" id="IPR042188">
    <property type="entry name" value="MmgE/PrpD_sf_2"/>
</dbReference>
<dbReference type="AlphaFoldDB" id="A0A437K160"/>
<dbReference type="SUPFAM" id="SSF103378">
    <property type="entry name" value="2-methylcitrate dehydratase PrpD"/>
    <property type="match status" value="1"/>
</dbReference>
<accession>A0A437K160</accession>
<evidence type="ECO:0000259" key="3">
    <source>
        <dbReference type="Pfam" id="PF19305"/>
    </source>
</evidence>
<dbReference type="InterPro" id="IPR005656">
    <property type="entry name" value="MmgE_PrpD"/>
</dbReference>
<dbReference type="InterPro" id="IPR045336">
    <property type="entry name" value="MmgE_PrpD_N"/>
</dbReference>
<dbReference type="OrthoDB" id="8950577at2"/>
<reference evidence="4 5" key="1">
    <citation type="submission" date="2019-01" db="EMBL/GenBank/DDBJ databases">
        <authorList>
            <person name="Chen W.-M."/>
        </authorList>
    </citation>
    <scope>NUCLEOTIDE SEQUENCE [LARGE SCALE GENOMIC DNA]</scope>
    <source>
        <strain evidence="4 5">ICH-3</strain>
    </source>
</reference>
<comment type="similarity">
    <text evidence="1">Belongs to the PrpD family.</text>
</comment>
<proteinExistence type="inferred from homology"/>
<sequence length="453" mass="47681">MDLEDALARFVVGQPLAEVPPDARLTAQRVLLAVAGTGVAGAGEDGIAELRALLLERGGTPQATTLVFGDRLPAVAAAQFNGTMCRALDFCDAMAPGPHFGAALVPACFAAAELRGGCSGAEFLAALVVGCEVGARFNLSERQYDGFDPTGIAAVFAATAGAARVLRLDALQTRRALGLAFNRCGGSFQSHIDGTLGVRLLQGHVAATGVECAQMAQRGLTGPLNFLTGIYGFPHLYGRGTLPPADVVSGLGTEWRLQRMMFKPYPSCGATQGLTRLVLDLVQETGLRPEQVAAVEVRQPPYSHKLVGHPFRLGANPRVDAQFSAAWCVANALVRRSSRLEHFRPEQIADPAVLALAACVHTVGDPAMDARGHTAVDIVVTTTDGARLERGLDIAPGFPGRPLSEAQHAQRFADCMAYAPFPLPADRLPVLSDGIGRLADLPDVRALLSAMLR</sequence>
<dbReference type="GO" id="GO:0016829">
    <property type="term" value="F:lyase activity"/>
    <property type="evidence" value="ECO:0007669"/>
    <property type="project" value="InterPro"/>
</dbReference>
<evidence type="ECO:0000256" key="1">
    <source>
        <dbReference type="ARBA" id="ARBA00006174"/>
    </source>
</evidence>
<evidence type="ECO:0000313" key="5">
    <source>
        <dbReference type="Proteomes" id="UP000288178"/>
    </source>
</evidence>
<name>A0A437K160_9BURK</name>
<dbReference type="Pfam" id="PF03972">
    <property type="entry name" value="MmgE_PrpD_N"/>
    <property type="match status" value="1"/>
</dbReference>
<dbReference type="Gene3D" id="1.10.4100.10">
    <property type="entry name" value="2-methylcitrate dehydratase PrpD"/>
    <property type="match status" value="1"/>
</dbReference>
<dbReference type="InterPro" id="IPR045337">
    <property type="entry name" value="MmgE_PrpD_C"/>
</dbReference>
<dbReference type="Proteomes" id="UP000288178">
    <property type="component" value="Unassembled WGS sequence"/>
</dbReference>
<dbReference type="EMBL" id="SACT01000001">
    <property type="protein sequence ID" value="RVT54089.1"/>
    <property type="molecule type" value="Genomic_DNA"/>
</dbReference>
<dbReference type="Gene3D" id="3.30.1330.120">
    <property type="entry name" value="2-methylcitrate dehydratase PrpD"/>
    <property type="match status" value="1"/>
</dbReference>
<feature type="domain" description="MmgE/PrpD C-terminal" evidence="3">
    <location>
        <begin position="265"/>
        <end position="417"/>
    </location>
</feature>
<gene>
    <name evidence="4" type="ORF">ENE75_04275</name>
</gene>
<evidence type="ECO:0000259" key="2">
    <source>
        <dbReference type="Pfam" id="PF03972"/>
    </source>
</evidence>
<dbReference type="PANTHER" id="PTHR16943:SF8">
    <property type="entry name" value="2-METHYLCITRATE DEHYDRATASE"/>
    <property type="match status" value="1"/>
</dbReference>
<dbReference type="InterPro" id="IPR042183">
    <property type="entry name" value="MmgE/PrpD_sf_1"/>
</dbReference>